<protein>
    <submittedName>
        <fullName evidence="1">Uncharacterized protein</fullName>
    </submittedName>
</protein>
<evidence type="ECO:0000313" key="1">
    <source>
        <dbReference type="EMBL" id="VUC86889.1"/>
    </source>
</evidence>
<dbReference type="EMBL" id="CABFNZ010000003">
    <property type="protein sequence ID" value="VUC86889.1"/>
    <property type="molecule type" value="Genomic_DNA"/>
</dbReference>
<gene>
    <name evidence="1" type="ORF">NCTC6947_04196</name>
</gene>
<sequence length="153" mass="16069">MPLGRICARKTSWKSLPSTLSINSTELPLVACWNCPCANAAIPGFAFASASTSSWCFDDQGPAHITLTAARIPVNNASTMAAFTSTALLNPQACMTVISLSVYSLPSVISSPRNRLKGRMSCAISGTPSPRSESTRFAGISPSTAAPRILTNF</sequence>
<reference evidence="1" key="1">
    <citation type="submission" date="2019-06" db="EMBL/GenBank/DDBJ databases">
        <authorList>
            <consortium name="Pathogen Informatics"/>
        </authorList>
    </citation>
    <scope>NUCLEOTIDE SEQUENCE</scope>
    <source>
        <strain evidence="1">NCTC6947</strain>
    </source>
</reference>
<name>A0A509CMJ9_9ENTR</name>
<proteinExistence type="predicted"/>
<dbReference type="AlphaFoldDB" id="A0A509CMJ9"/>
<accession>A0A509CMJ9</accession>
<organism evidence="1">
    <name type="scientific">Salmonella sp. NCTC 6947</name>
    <dbReference type="NCBI Taxonomy" id="2583581"/>
    <lineage>
        <taxon>Bacteria</taxon>
        <taxon>Pseudomonadati</taxon>
        <taxon>Pseudomonadota</taxon>
        <taxon>Gammaproteobacteria</taxon>
        <taxon>Enterobacterales</taxon>
        <taxon>Enterobacteriaceae</taxon>
        <taxon>Salmonella</taxon>
    </lineage>
</organism>